<dbReference type="Proteomes" id="UP001604336">
    <property type="component" value="Unassembled WGS sequence"/>
</dbReference>
<feature type="chain" id="PRO_5044876760" description="DUF7705 domain-containing protein" evidence="1">
    <location>
        <begin position="27"/>
        <end position="959"/>
    </location>
</feature>
<evidence type="ECO:0000259" key="2">
    <source>
        <dbReference type="Pfam" id="PF24804"/>
    </source>
</evidence>
<accession>A0ABD1QL04</accession>
<name>A0ABD1QL04_9LAMI</name>
<dbReference type="PANTHER" id="PTHR33916">
    <property type="entry name" value="EXPANSIN-LIKE EG45 DOMAIN-CONTAINING PROTEIN"/>
    <property type="match status" value="1"/>
</dbReference>
<keyword evidence="4" id="KW-1185">Reference proteome</keyword>
<dbReference type="Pfam" id="PF24804">
    <property type="entry name" value="DUF7705"/>
    <property type="match status" value="1"/>
</dbReference>
<sequence length="959" mass="109266">MAFIMLQRVCFRFLVGLLLVGSFATACNENISAIGDPGMRRDGLRVAIEAWNQCNEVHKELPHMGSPRQADCFDIDNSSSRLKLVHKVNEKYNKLGIANAKSQGLRNININRYAAWKERFLGYKCQVQDMPNPWQFWMIMLKSGNMDTEAAICPENGKKSKPFPPESRFPCFGKGCMNMPRMYHDYTHVHHNRGIQSLRGRFYGTWDLDADIRTASRRNNTSYYSVTWKKVVGKGSWIFHHFLKTSPKYPWLMLYLRSDATRGFSGGYHYQTRGMSKIVPKSPNFKVKFRLDIKKGGGPNSQFYLMDMGSCWKNNGKPCDGDVTSDVTRYSEMIINPDTQPWCNSTNNLRLCPPYHTFANGTRVHRTNTRHFPYDAYHVYCSPGNGKYLEEPFNYCDAYSNPQSQEILQILPHPVWGEYGYPTKKGEGWIGDGRSWELDVGRLSQSLYFYQDPGTKPVERHWPSIDLGTEIYVSGNEVAEWTTSAVGDPGMRRDGLRVAIEAWNQCNEVGEEAPNMASPRYADCFDLSNSTSPIGVVHRVNERDNKLGVLNATSRGREPLDVNQYAAWKEIYLGSKCQVEDKPKPWQFWMIMLKSGNMDTLAAVCPNNGRKASPFPPESGFPCFRKGCMNMPLIYHNYTTVREDRGRNKLRGSFYGTWDLDAATASVTKALITQNDSSYYEVIWEKEVGKGSWNFHHILKTSSKYPWLMLYLRADATTGFSGGYHYQTRGMIKTIPKSPNFTVKFTLDIKQGGGPRSQFYLMDIGSCWKNNGQPCSGDVTTDVTRYSEMIINPSVDSWCNPTSLQSCPPYHTLLNGTRIHRSDKENFPYEAYHIYCTPGNAQHPEEPYNFCDPYSNPQPQEILQILPHPVWGEYGYPTKKGEGWIGDPKTWELDVGKLSQSLYFYQDPGTAPADRYWSSIDLGTEIYISDNQVAEWIVSDFDIIVPNEAAGGIINMGTK</sequence>
<feature type="signal peptide" evidence="1">
    <location>
        <begin position="1"/>
        <end position="26"/>
    </location>
</feature>
<evidence type="ECO:0000313" key="4">
    <source>
        <dbReference type="Proteomes" id="UP001604336"/>
    </source>
</evidence>
<dbReference type="AlphaFoldDB" id="A0ABD1QL04"/>
<dbReference type="PANTHER" id="PTHR33916:SF7">
    <property type="entry name" value="NEPROSIN DOMAIN-CONTAINING PROTEIN"/>
    <property type="match status" value="1"/>
</dbReference>
<keyword evidence="1" id="KW-0732">Signal</keyword>
<evidence type="ECO:0000313" key="3">
    <source>
        <dbReference type="EMBL" id="KAL2476467.1"/>
    </source>
</evidence>
<protein>
    <recommendedName>
        <fullName evidence="2">DUF7705 domain-containing protein</fullName>
    </recommendedName>
</protein>
<evidence type="ECO:0000256" key="1">
    <source>
        <dbReference type="SAM" id="SignalP"/>
    </source>
</evidence>
<dbReference type="EMBL" id="JBFOLK010000011">
    <property type="protein sequence ID" value="KAL2476467.1"/>
    <property type="molecule type" value="Genomic_DNA"/>
</dbReference>
<organism evidence="3 4">
    <name type="scientific">Abeliophyllum distichum</name>
    <dbReference type="NCBI Taxonomy" id="126358"/>
    <lineage>
        <taxon>Eukaryota</taxon>
        <taxon>Viridiplantae</taxon>
        <taxon>Streptophyta</taxon>
        <taxon>Embryophyta</taxon>
        <taxon>Tracheophyta</taxon>
        <taxon>Spermatophyta</taxon>
        <taxon>Magnoliopsida</taxon>
        <taxon>eudicotyledons</taxon>
        <taxon>Gunneridae</taxon>
        <taxon>Pentapetalae</taxon>
        <taxon>asterids</taxon>
        <taxon>lamiids</taxon>
        <taxon>Lamiales</taxon>
        <taxon>Oleaceae</taxon>
        <taxon>Forsythieae</taxon>
        <taxon>Abeliophyllum</taxon>
    </lineage>
</organism>
<dbReference type="InterPro" id="IPR056122">
    <property type="entry name" value="DUF7705"/>
</dbReference>
<gene>
    <name evidence="3" type="ORF">Adt_37203</name>
</gene>
<comment type="caution">
    <text evidence="3">The sequence shown here is derived from an EMBL/GenBank/DDBJ whole genome shotgun (WGS) entry which is preliminary data.</text>
</comment>
<proteinExistence type="predicted"/>
<reference evidence="4" key="1">
    <citation type="submission" date="2024-07" db="EMBL/GenBank/DDBJ databases">
        <title>Two chromosome-level genome assemblies of Korean endemic species Abeliophyllum distichum and Forsythia ovata (Oleaceae).</title>
        <authorList>
            <person name="Jang H."/>
        </authorList>
    </citation>
    <scope>NUCLEOTIDE SEQUENCE [LARGE SCALE GENOMIC DNA]</scope>
</reference>
<feature type="domain" description="DUF7705" evidence="2">
    <location>
        <begin position="483"/>
        <end position="945"/>
    </location>
</feature>